<dbReference type="RefSeq" id="WP_190056264.1">
    <property type="nucleotide sequence ID" value="NZ_BMWH01000003.1"/>
</dbReference>
<protein>
    <submittedName>
        <fullName evidence="2">HEXXH motif domain-containing protein</fullName>
    </submittedName>
</protein>
<gene>
    <name evidence="2" type="ORF">GCM10010389_12160</name>
</gene>
<name>A0A918V6K9_9ACTN</name>
<reference evidence="2" key="2">
    <citation type="submission" date="2020-09" db="EMBL/GenBank/DDBJ databases">
        <authorList>
            <person name="Sun Q."/>
            <person name="Ohkuma M."/>
        </authorList>
    </citation>
    <scope>NUCLEOTIDE SEQUENCE</scope>
    <source>
        <strain evidence="2">JCM 5016</strain>
    </source>
</reference>
<comment type="caution">
    <text evidence="2">The sequence shown here is derived from an EMBL/GenBank/DDBJ whole genome shotgun (WGS) entry which is preliminary data.</text>
</comment>
<evidence type="ECO:0000313" key="2">
    <source>
        <dbReference type="EMBL" id="GGZ76174.1"/>
    </source>
</evidence>
<sequence>MTFPPIPDRGLTELGRTEGGPATLDLLVRDQDTRRLLMLRAVLDAVESAEAGVCSAGERRRFREDWGLLEEADRTTGTGPAGLAAGPVPAPRTTAEPSTAPSAESPNPPVSPARTRLFAPLTGPWARSCLRGLAAASAARTPGQRRTLRRDLAHFSALAAAAAVRAGIPVTTRLTARDGLLVLPSFGALRTARTGDAPVDLDHRGARLTFRQPGAADVVVHLERGIGAWSAAPAWTPAYALPGLLPSAPPLPLDDLDPYRFLEDGGRHRTLSRPATLDDAERKRWLQAWSGTAAALRLGGEQRVHEALRLLRCLVPLEAPPHPAGGSHGGGSCSATRRESFGAVLSSTPPTPATLAATLVHELQHTKLSALGDMVTLHHAGPEERYFAPWRPDPRPFDGLLQGTYSHLALADFFQRCALGASRPAHREASWRHHAHYREQVAAALPTLVGSPDLTARGRLFVDRMVEVFTRLDDHPAPRGHTARARAYVEAARALWTARGGGHPNG</sequence>
<feature type="region of interest" description="Disordered" evidence="1">
    <location>
        <begin position="72"/>
        <end position="116"/>
    </location>
</feature>
<dbReference type="InterPro" id="IPR026337">
    <property type="entry name" value="AKG_HExxH"/>
</dbReference>
<dbReference type="EMBL" id="BMWH01000003">
    <property type="protein sequence ID" value="GGZ76174.1"/>
    <property type="molecule type" value="Genomic_DNA"/>
</dbReference>
<dbReference type="Proteomes" id="UP000623010">
    <property type="component" value="Unassembled WGS sequence"/>
</dbReference>
<evidence type="ECO:0000256" key="1">
    <source>
        <dbReference type="SAM" id="MobiDB-lite"/>
    </source>
</evidence>
<organism evidence="2 3">
    <name type="scientific">Streptomyces echinoruber</name>
    <dbReference type="NCBI Taxonomy" id="68898"/>
    <lineage>
        <taxon>Bacteria</taxon>
        <taxon>Bacillati</taxon>
        <taxon>Actinomycetota</taxon>
        <taxon>Actinomycetes</taxon>
        <taxon>Kitasatosporales</taxon>
        <taxon>Streptomycetaceae</taxon>
        <taxon>Streptomyces</taxon>
    </lineage>
</organism>
<feature type="compositionally biased region" description="Low complexity" evidence="1">
    <location>
        <begin position="75"/>
        <end position="87"/>
    </location>
</feature>
<dbReference type="NCBIfam" id="TIGR04267">
    <property type="entry name" value="mod_HExxH"/>
    <property type="match status" value="1"/>
</dbReference>
<feature type="region of interest" description="Disordered" evidence="1">
    <location>
        <begin position="1"/>
        <end position="20"/>
    </location>
</feature>
<proteinExistence type="predicted"/>
<evidence type="ECO:0000313" key="3">
    <source>
        <dbReference type="Proteomes" id="UP000623010"/>
    </source>
</evidence>
<feature type="compositionally biased region" description="Polar residues" evidence="1">
    <location>
        <begin position="95"/>
        <end position="105"/>
    </location>
</feature>
<dbReference type="AlphaFoldDB" id="A0A918V6K9"/>
<accession>A0A918V6K9</accession>
<keyword evidence="3" id="KW-1185">Reference proteome</keyword>
<reference evidence="2" key="1">
    <citation type="journal article" date="2014" name="Int. J. Syst. Evol. Microbiol.">
        <title>Complete genome sequence of Corynebacterium casei LMG S-19264T (=DSM 44701T), isolated from a smear-ripened cheese.</title>
        <authorList>
            <consortium name="US DOE Joint Genome Institute (JGI-PGF)"/>
            <person name="Walter F."/>
            <person name="Albersmeier A."/>
            <person name="Kalinowski J."/>
            <person name="Ruckert C."/>
        </authorList>
    </citation>
    <scope>NUCLEOTIDE SEQUENCE</scope>
    <source>
        <strain evidence="2">JCM 5016</strain>
    </source>
</reference>